<reference evidence="1" key="1">
    <citation type="journal article" date="2019" name="Beilstein J. Org. Chem.">
        <title>Nanangenines: drimane sesquiterpenoids as the dominant metabolite cohort of a novel Australian fungus, Aspergillus nanangensis.</title>
        <authorList>
            <person name="Lacey H.J."/>
            <person name="Gilchrist C.L.M."/>
            <person name="Crombie A."/>
            <person name="Kalaitzis J.A."/>
            <person name="Vuong D."/>
            <person name="Rutledge P.J."/>
            <person name="Turner P."/>
            <person name="Pitt J.I."/>
            <person name="Lacey E."/>
            <person name="Chooi Y.H."/>
            <person name="Piggott A.M."/>
        </authorList>
    </citation>
    <scope>NUCLEOTIDE SEQUENCE</scope>
    <source>
        <strain evidence="1">MST-FP2251</strain>
    </source>
</reference>
<proteinExistence type="predicted"/>
<evidence type="ECO:0000313" key="1">
    <source>
        <dbReference type="EMBL" id="KAF9890722.1"/>
    </source>
</evidence>
<dbReference type="AlphaFoldDB" id="A0AAD4CQQ3"/>
<organism evidence="1 2">
    <name type="scientific">Aspergillus nanangensis</name>
    <dbReference type="NCBI Taxonomy" id="2582783"/>
    <lineage>
        <taxon>Eukaryota</taxon>
        <taxon>Fungi</taxon>
        <taxon>Dikarya</taxon>
        <taxon>Ascomycota</taxon>
        <taxon>Pezizomycotina</taxon>
        <taxon>Eurotiomycetes</taxon>
        <taxon>Eurotiomycetidae</taxon>
        <taxon>Eurotiales</taxon>
        <taxon>Aspergillaceae</taxon>
        <taxon>Aspergillus</taxon>
        <taxon>Aspergillus subgen. Circumdati</taxon>
    </lineage>
</organism>
<accession>A0AAD4CQQ3</accession>
<dbReference type="EMBL" id="VCAU01000024">
    <property type="protein sequence ID" value="KAF9890722.1"/>
    <property type="molecule type" value="Genomic_DNA"/>
</dbReference>
<comment type="caution">
    <text evidence="1">The sequence shown here is derived from an EMBL/GenBank/DDBJ whole genome shotgun (WGS) entry which is preliminary data.</text>
</comment>
<sequence length="1139" mass="129736">MAAITPERARQIVEEVFRRNGGINQDERDAAPKPVTQALDNLRQQLTNSAILPLSAFSKTDFVTQMIANTEDLSYQDREPCCTLTVLSDRICIDINDNGCQEDDFRNLFQPTGERLIKKGLNPNALRSAFRVARQPLNDMATRIILWPAKFETFDELAEEIRTIANNGLLLFPEHQSQPVSCRVIFKIRPTGKDPTHIEYKFESRDNLVKVVRASAGCASTERRYFVFPPRPKPSSPNPNMLAFPIDEHFRPLVRGHEQVYVKSGRFGFPKGHAKFNFAICTPNINEPILQTACDIFSDAARFFSQNPSMKYHWVQYIPEQEANRPSWQNLPPLIYERLRSLPVFWTQNGNQKRLLDLGYLTYEHCDQNAEPLFKDSSDDLYLSTQYNGLLRWLKPLGPRVIPNSYLLERFEQYLTSLFPKIQFYPTKSDWHERASRLLVSWLKIDPTSNLATKFKALPLIHLSDGSMISGTNLSQGVDISSQKKAVYFYTDTHAVLDTSGKGSPICQDTCLFKTYRNDIYLETGGPYGTKAIAEKLSQDTNSDERLRILHSCYRRPRLAFQVDKSDTWETWLKEKGVVHQVPRLTLPSDPKQLSGLFKSLIACCQNDLLGILKTYWDSYKTKMTPPVISTIGEAIVPVVDGVARLSECYFPVPEHRALVAALPATFHIPFLKLPDTLAPYSQEDWNFLRLEYADCGDYINELRYRSDEEKVSLEEVRQVYSAILQNAEEADEWRSLRNLFQETKLIYDPRTKSWYSSGSCVWAASSIGQKIGISESYPGMKSFFVDSLQIPLPSISTYVELIICLCAKESTAVEKIIDAMRHINNLQPTESDLEPLRQIKFLPVAGESEDFHLVSPESDFFIIDREGWPVLFYGRLQILHLNVQEVRELTAFLSCLGLKSRFVSTAAIKETCVSPRPTERSTNLTEDFHQKAMALSRCAVYFHQKNQENRQQDIYETFQKASVYESENITGKCYLVSQSGLRVYADTHSRLHMEYASGKLQIFIPSDPKERSICYSTQLPDALIASLGIQDPAAHGTFATVLRATDSDEADEILKEHGVPDVLDQRLTNPKSPDRRETDHRDAVGDIFRPVALITWRDDEASLKAPPRRELQLILRPKDIDSSEVASGSQMQLVLAKS</sequence>
<reference evidence="1" key="2">
    <citation type="submission" date="2020-02" db="EMBL/GenBank/DDBJ databases">
        <authorList>
            <person name="Gilchrist C.L.M."/>
            <person name="Chooi Y.-H."/>
        </authorList>
    </citation>
    <scope>NUCLEOTIDE SEQUENCE</scope>
    <source>
        <strain evidence="1">MST-FP2251</strain>
    </source>
</reference>
<dbReference type="Proteomes" id="UP001194746">
    <property type="component" value="Unassembled WGS sequence"/>
</dbReference>
<name>A0AAD4CQQ3_ASPNN</name>
<gene>
    <name evidence="1" type="ORF">FE257_005588</name>
</gene>
<protein>
    <submittedName>
        <fullName evidence="1">Uncharacterized protein</fullName>
    </submittedName>
</protein>
<keyword evidence="2" id="KW-1185">Reference proteome</keyword>
<evidence type="ECO:0000313" key="2">
    <source>
        <dbReference type="Proteomes" id="UP001194746"/>
    </source>
</evidence>